<dbReference type="InterPro" id="IPR051483">
    <property type="entry name" value="MAP7_domain-containing"/>
</dbReference>
<dbReference type="GO" id="GO:0015630">
    <property type="term" value="C:microtubule cytoskeleton"/>
    <property type="evidence" value="ECO:0007669"/>
    <property type="project" value="InterPro"/>
</dbReference>
<feature type="compositionally biased region" description="Basic and acidic residues" evidence="6">
    <location>
        <begin position="218"/>
        <end position="280"/>
    </location>
</feature>
<gene>
    <name evidence="7" type="ORF">OSB1V03_LOCUS12033</name>
</gene>
<feature type="compositionally biased region" description="Polar residues" evidence="6">
    <location>
        <begin position="376"/>
        <end position="387"/>
    </location>
</feature>
<evidence type="ECO:0000313" key="7">
    <source>
        <dbReference type="EMBL" id="CAD7631624.1"/>
    </source>
</evidence>
<proteinExistence type="inferred from homology"/>
<evidence type="ECO:0000256" key="5">
    <source>
        <dbReference type="ARBA" id="ARBA00023212"/>
    </source>
</evidence>
<dbReference type="AlphaFoldDB" id="A0A7R9L0C5"/>
<feature type="compositionally biased region" description="Low complexity" evidence="6">
    <location>
        <begin position="196"/>
        <end position="208"/>
    </location>
</feature>
<feature type="compositionally biased region" description="Basic residues" evidence="6">
    <location>
        <begin position="10"/>
        <end position="21"/>
    </location>
</feature>
<feature type="region of interest" description="Disordered" evidence="6">
    <location>
        <begin position="1"/>
        <end position="280"/>
    </location>
</feature>
<feature type="region of interest" description="Disordered" evidence="6">
    <location>
        <begin position="573"/>
        <end position="610"/>
    </location>
</feature>
<dbReference type="GO" id="GO:0000226">
    <property type="term" value="P:microtubule cytoskeleton organization"/>
    <property type="evidence" value="ECO:0007669"/>
    <property type="project" value="InterPro"/>
</dbReference>
<dbReference type="EMBL" id="OC864319">
    <property type="protein sequence ID" value="CAD7631624.1"/>
    <property type="molecule type" value="Genomic_DNA"/>
</dbReference>
<sequence length="610" mass="67746">MPPPSETVKRRAKPTVPRKPRPLSIGSPYAVKMKVEDKVEPRQDSTHDRTPFSARGGRSHDKQAPQTTPTSAAVHMRPNRTRSAGGQPRPMSLISPDSYEHHMATTGGAPKPTPPRKPAHVKAAAMARKANKSVDSPVPPQTPPQPDSPTADHSVSFAKCKPNNSNNNSSDGIVKQNSLESTVVPSIEPNEAAVSTGAPTATNGATTPCDTPPQTPSGKKEVSEEDYKKMMAEKRRLAREQAEREAEQERQRLLKEQREEEERQRREEEEQRRLEEEQLRLIEIQRRAEEERLQKAMEENRLREEEEAKRRAEEQRLRSEKEEKERRAKHEADQQRRELEERLKRDEAERIARKKKLEAIMSRTRKPPTPTAPRVDSSTPPAHSPNETPEPPVNEHSNHSTPEKSREVAKNHQNLMKNEDLVIITTATPDLVVDADRAMLNNRQNNGSNGGVSGGQTPHNGSHQYNINNNNHIESFSVSGDLLGMGSAANPSLDQLIHINYSTPNTRTDDLNSNNPFANGNGFTNGGAGHKSQEQTAITGKHLYPLPLTPALSPMYTELMTDDLNSNNPFANGNGFTNGGAGHKSQEQTAITGKHSYHLPLTPALSPMYE</sequence>
<name>A0A7R9L0C5_9ACAR</name>
<evidence type="ECO:0000256" key="3">
    <source>
        <dbReference type="ARBA" id="ARBA00022490"/>
    </source>
</evidence>
<keyword evidence="5" id="KW-0206">Cytoskeleton</keyword>
<feature type="compositionally biased region" description="Polar residues" evidence="6">
    <location>
        <begin position="175"/>
        <end position="184"/>
    </location>
</feature>
<evidence type="ECO:0000256" key="6">
    <source>
        <dbReference type="SAM" id="MobiDB-lite"/>
    </source>
</evidence>
<feature type="compositionally biased region" description="Pro residues" evidence="6">
    <location>
        <begin position="137"/>
        <end position="147"/>
    </location>
</feature>
<comment type="similarity">
    <text evidence="2">Belongs to the MAP7 family.</text>
</comment>
<comment type="subcellular location">
    <subcellularLocation>
        <location evidence="1">Cytoplasm</location>
        <location evidence="1">Cytoskeleton</location>
    </subcellularLocation>
</comment>
<feature type="compositionally biased region" description="Basic and acidic residues" evidence="6">
    <location>
        <begin position="396"/>
        <end position="409"/>
    </location>
</feature>
<dbReference type="OrthoDB" id="10653933at2759"/>
<dbReference type="InterPro" id="IPR008604">
    <property type="entry name" value="MAP7_fam"/>
</dbReference>
<reference evidence="7" key="1">
    <citation type="submission" date="2020-11" db="EMBL/GenBank/DDBJ databases">
        <authorList>
            <person name="Tran Van P."/>
        </authorList>
    </citation>
    <scope>NUCLEOTIDE SEQUENCE</scope>
</reference>
<dbReference type="Proteomes" id="UP000759131">
    <property type="component" value="Unassembled WGS sequence"/>
</dbReference>
<evidence type="ECO:0000313" key="8">
    <source>
        <dbReference type="Proteomes" id="UP000759131"/>
    </source>
</evidence>
<feature type="compositionally biased region" description="Basic and acidic residues" evidence="6">
    <location>
        <begin position="296"/>
        <end position="351"/>
    </location>
</feature>
<evidence type="ECO:0000256" key="4">
    <source>
        <dbReference type="ARBA" id="ARBA00023054"/>
    </source>
</evidence>
<dbReference type="EMBL" id="CAJPIZ010009744">
    <property type="protein sequence ID" value="CAG2112054.1"/>
    <property type="molecule type" value="Genomic_DNA"/>
</dbReference>
<dbReference type="Pfam" id="PF05672">
    <property type="entry name" value="MAP7"/>
    <property type="match status" value="1"/>
</dbReference>
<feature type="compositionally biased region" description="Basic and acidic residues" evidence="6">
    <location>
        <begin position="33"/>
        <end position="50"/>
    </location>
</feature>
<feature type="region of interest" description="Disordered" evidence="6">
    <location>
        <begin position="296"/>
        <end position="409"/>
    </location>
</feature>
<organism evidence="7">
    <name type="scientific">Medioppia subpectinata</name>
    <dbReference type="NCBI Taxonomy" id="1979941"/>
    <lineage>
        <taxon>Eukaryota</taxon>
        <taxon>Metazoa</taxon>
        <taxon>Ecdysozoa</taxon>
        <taxon>Arthropoda</taxon>
        <taxon>Chelicerata</taxon>
        <taxon>Arachnida</taxon>
        <taxon>Acari</taxon>
        <taxon>Acariformes</taxon>
        <taxon>Sarcoptiformes</taxon>
        <taxon>Oribatida</taxon>
        <taxon>Brachypylina</taxon>
        <taxon>Oppioidea</taxon>
        <taxon>Oppiidae</taxon>
        <taxon>Medioppia</taxon>
    </lineage>
</organism>
<feature type="region of interest" description="Disordered" evidence="6">
    <location>
        <begin position="442"/>
        <end position="461"/>
    </location>
</feature>
<keyword evidence="3" id="KW-0963">Cytoplasm</keyword>
<protein>
    <submittedName>
        <fullName evidence="7">Uncharacterized protein</fullName>
    </submittedName>
</protein>
<evidence type="ECO:0000256" key="1">
    <source>
        <dbReference type="ARBA" id="ARBA00004245"/>
    </source>
</evidence>
<dbReference type="PANTHER" id="PTHR15073">
    <property type="entry name" value="MICROTUBULE-ASSOCIATED PROTEIN"/>
    <property type="match status" value="1"/>
</dbReference>
<accession>A0A7R9L0C5</accession>
<dbReference type="PANTHER" id="PTHR15073:SF1">
    <property type="entry name" value="RETICULOCYTE-BINDING PROTEIN HOMOLOG 2A"/>
    <property type="match status" value="1"/>
</dbReference>
<keyword evidence="8" id="KW-1185">Reference proteome</keyword>
<keyword evidence="4" id="KW-0175">Coiled coil</keyword>
<evidence type="ECO:0000256" key="2">
    <source>
        <dbReference type="ARBA" id="ARBA00007525"/>
    </source>
</evidence>